<evidence type="ECO:0000256" key="5">
    <source>
        <dbReference type="ARBA" id="ARBA00022692"/>
    </source>
</evidence>
<dbReference type="NCBIfam" id="TIGR01494">
    <property type="entry name" value="ATPase_P-type"/>
    <property type="match status" value="2"/>
</dbReference>
<name>A0A6A4N3A8_LUPAL</name>
<evidence type="ECO:0000256" key="6">
    <source>
        <dbReference type="ARBA" id="ARBA00022723"/>
    </source>
</evidence>
<dbReference type="PANTHER" id="PTHR42861">
    <property type="entry name" value="CALCIUM-TRANSPORTING ATPASE"/>
    <property type="match status" value="1"/>
</dbReference>
<comment type="similarity">
    <text evidence="2 16">Belongs to the cation transport ATPase (P-type) (TC 3.A.3) family. Type IIIA subfamily.</text>
</comment>
<dbReference type="InterPro" id="IPR008250">
    <property type="entry name" value="ATPase_P-typ_transduc_dom_A_sf"/>
</dbReference>
<dbReference type="SMART" id="SM00831">
    <property type="entry name" value="Cation_ATPase_N"/>
    <property type="match status" value="1"/>
</dbReference>
<feature type="transmembrane region" description="Helical" evidence="16">
    <location>
        <begin position="673"/>
        <end position="692"/>
    </location>
</feature>
<dbReference type="GO" id="GO:0005524">
    <property type="term" value="F:ATP binding"/>
    <property type="evidence" value="ECO:0007669"/>
    <property type="project" value="UniProtKB-UniRule"/>
</dbReference>
<gene>
    <name evidence="18" type="ORF">Lalb_Chr22g0361251</name>
</gene>
<reference evidence="19" key="1">
    <citation type="journal article" date="2020" name="Nat. Commun.">
        <title>Genome sequence of the cluster root forming white lupin.</title>
        <authorList>
            <person name="Hufnagel B."/>
            <person name="Marques A."/>
            <person name="Soriano A."/>
            <person name="Marques L."/>
            <person name="Divol F."/>
            <person name="Doumas P."/>
            <person name="Sallet E."/>
            <person name="Mancinotti D."/>
            <person name="Carrere S."/>
            <person name="Marande W."/>
            <person name="Arribat S."/>
            <person name="Keller J."/>
            <person name="Huneau C."/>
            <person name="Blein T."/>
            <person name="Aime D."/>
            <person name="Laguerre M."/>
            <person name="Taylor J."/>
            <person name="Schubert V."/>
            <person name="Nelson M."/>
            <person name="Geu-Flores F."/>
            <person name="Crespi M."/>
            <person name="Gallardo-Guerrero K."/>
            <person name="Delaux P.-M."/>
            <person name="Salse J."/>
            <person name="Berges H."/>
            <person name="Guyot R."/>
            <person name="Gouzy J."/>
            <person name="Peret B."/>
        </authorList>
    </citation>
    <scope>NUCLEOTIDE SEQUENCE [LARGE SCALE GENOMIC DNA]</scope>
    <source>
        <strain evidence="19">cv. Amiga</strain>
    </source>
</reference>
<dbReference type="FunFam" id="3.40.1110.10:FF:000004">
    <property type="entry name" value="Plasma membrane ATPase"/>
    <property type="match status" value="1"/>
</dbReference>
<comment type="subcellular location">
    <subcellularLocation>
        <location evidence="16">Cell membrane</location>
        <topology evidence="16">Multi-pass membrane protein</topology>
    </subcellularLocation>
    <subcellularLocation>
        <location evidence="1">Membrane</location>
        <topology evidence="1">Multi-pass membrane protein</topology>
    </subcellularLocation>
</comment>
<dbReference type="InterPro" id="IPR023299">
    <property type="entry name" value="ATPase_P-typ_cyto_dom_N"/>
</dbReference>
<dbReference type="SUPFAM" id="SSF81665">
    <property type="entry name" value="Calcium ATPase, transmembrane domain M"/>
    <property type="match status" value="1"/>
</dbReference>
<dbReference type="GO" id="GO:0016887">
    <property type="term" value="F:ATP hydrolysis activity"/>
    <property type="evidence" value="ECO:0007669"/>
    <property type="project" value="InterPro"/>
</dbReference>
<keyword evidence="14 16" id="KW-0472">Membrane</keyword>
<evidence type="ECO:0000256" key="15">
    <source>
        <dbReference type="ARBA" id="ARBA00048122"/>
    </source>
</evidence>
<sequence>MGIISLEEIKNENVDLERIPIEEVFEQLKCSRAGLTSEEGDNRIQVFGPNKLEEKKESKFLKFLGFMWNPLSWVMEAAAIMAIALANGNGRPPDWQDFVGIIALLVINSTISFIEENNAGNAAAALMAGLAPKTKVLRDGRWSEQDAAILVPGDIISIKLGDIIPADARLLEGDPLSVDQSALTGESLPVTKHSSDEVFSGSTVKKGEIEAVVIATGVHTFFGKAAHLVDSTNQVGHFQKVLTAIGNFCICSIAVGIVIELVVMYPIQRRKYRDGIDNLLVLLIGGIPIAMPTVLSVTMAIGSHRLSQQGAITKRMTAIEEMAGMDVLCSDKTGTLTLNKLSVDRNLIEVFAKGVEKEYVILLAARASRTENQDAIDAAIVGMLADPKEARAAIREVHFLPFNPVDKRTALTYIDSNGNWHRASKGAPEQIIELCNCKEDVRKKVHSVIDKFAERGLRSLGVARQEVPEKTKDSPGAPWQFVGLLPLFDPPRHDSAETIRRALNLGVNVKMITGDQLAIGKETGRRLGMGTNMYPSSSLLGQDKDSSISALPVDELIEKADGFAGVFPEHKYEIVKRLQERKHICGMTGDGVNDAPALKKADIGIAVADATDAARSASDIVLTEPGLSVIISAVLTSRAIFQRMKNYTIYAVSITIRIVFGFMFIALIWKFDFAPFMVLIIAILNDGTIMTISKDRVKPSPLPDSWKLREIFATGVVLGSYMALMTVVFFWAMKDTNIFPNKFGVRTIRYSPDEMMAALYLQVSIISQALIFVTRSRSWSFAERPGLLLLGAFFIAQLVATFIAVYANWEFARIKGMGWGWAGVIWLYSLVTYIPLDLLKFAIRYILSGKAWDNLLENKTAFTTKKDYGKEEREAQWAAAQRTLHGLQPPETSNLFNEKNSYRELSEIAEQAKRRAEVARLRELHTLKGHVESVVKLKGLDIDTIQQHYTV</sequence>
<dbReference type="PRINTS" id="PR00119">
    <property type="entry name" value="CATATPASE"/>
</dbReference>
<evidence type="ECO:0000259" key="17">
    <source>
        <dbReference type="SMART" id="SM00831"/>
    </source>
</evidence>
<evidence type="ECO:0000256" key="12">
    <source>
        <dbReference type="ARBA" id="ARBA00022989"/>
    </source>
</evidence>
<dbReference type="GO" id="GO:0005886">
    <property type="term" value="C:plasma membrane"/>
    <property type="evidence" value="ECO:0007669"/>
    <property type="project" value="UniProtKB-SubCell"/>
</dbReference>
<dbReference type="FunFam" id="3.40.50.1000:FF:000211">
    <property type="entry name" value="Plasma membrane ATPase"/>
    <property type="match status" value="1"/>
</dbReference>
<evidence type="ECO:0000256" key="9">
    <source>
        <dbReference type="ARBA" id="ARBA00022840"/>
    </source>
</evidence>
<organism evidence="18 19">
    <name type="scientific">Lupinus albus</name>
    <name type="common">White lupine</name>
    <name type="synonym">Lupinus termis</name>
    <dbReference type="NCBI Taxonomy" id="3870"/>
    <lineage>
        <taxon>Eukaryota</taxon>
        <taxon>Viridiplantae</taxon>
        <taxon>Streptophyta</taxon>
        <taxon>Embryophyta</taxon>
        <taxon>Tracheophyta</taxon>
        <taxon>Spermatophyta</taxon>
        <taxon>Magnoliopsida</taxon>
        <taxon>eudicotyledons</taxon>
        <taxon>Gunneridae</taxon>
        <taxon>Pentapetalae</taxon>
        <taxon>rosids</taxon>
        <taxon>fabids</taxon>
        <taxon>Fabales</taxon>
        <taxon>Fabaceae</taxon>
        <taxon>Papilionoideae</taxon>
        <taxon>50 kb inversion clade</taxon>
        <taxon>genistoids sensu lato</taxon>
        <taxon>core genistoids</taxon>
        <taxon>Genisteae</taxon>
        <taxon>Lupinus</taxon>
    </lineage>
</organism>
<feature type="transmembrane region" description="Helical" evidence="16">
    <location>
        <begin position="819"/>
        <end position="839"/>
    </location>
</feature>
<dbReference type="Gene3D" id="3.40.50.1000">
    <property type="entry name" value="HAD superfamily/HAD-like"/>
    <property type="match status" value="1"/>
</dbReference>
<dbReference type="Pfam" id="PF00122">
    <property type="entry name" value="E1-E2_ATPase"/>
    <property type="match status" value="1"/>
</dbReference>
<keyword evidence="13 16" id="KW-0406">Ion transport</keyword>
<dbReference type="PRINTS" id="PR00120">
    <property type="entry name" value="HATPASE"/>
</dbReference>
<feature type="transmembrane region" description="Helical" evidence="16">
    <location>
        <begin position="786"/>
        <end position="807"/>
    </location>
</feature>
<evidence type="ECO:0000256" key="1">
    <source>
        <dbReference type="ARBA" id="ARBA00004141"/>
    </source>
</evidence>
<evidence type="ECO:0000256" key="16">
    <source>
        <dbReference type="RuleBase" id="RU362083"/>
    </source>
</evidence>
<proteinExistence type="inferred from homology"/>
<dbReference type="InterPro" id="IPR001757">
    <property type="entry name" value="P_typ_ATPase"/>
</dbReference>
<dbReference type="Gene3D" id="3.40.1110.10">
    <property type="entry name" value="Calcium-transporting ATPase, cytoplasmic domain N"/>
    <property type="match status" value="1"/>
</dbReference>
<dbReference type="PROSITE" id="PS00154">
    <property type="entry name" value="ATPASE_E1_E2"/>
    <property type="match status" value="1"/>
</dbReference>
<evidence type="ECO:0000256" key="8">
    <source>
        <dbReference type="ARBA" id="ARBA00022781"/>
    </source>
</evidence>
<dbReference type="FunFam" id="2.70.150.10:FF:000004">
    <property type="entry name" value="Plasma membrane ATPase"/>
    <property type="match status" value="1"/>
</dbReference>
<evidence type="ECO:0000256" key="14">
    <source>
        <dbReference type="ARBA" id="ARBA00023136"/>
    </source>
</evidence>
<feature type="transmembrane region" description="Helical" evidence="16">
    <location>
        <begin position="712"/>
        <end position="733"/>
    </location>
</feature>
<evidence type="ECO:0000256" key="3">
    <source>
        <dbReference type="ARBA" id="ARBA00022448"/>
    </source>
</evidence>
<dbReference type="SFLD" id="SFLDF00027">
    <property type="entry name" value="p-type_atpase"/>
    <property type="match status" value="1"/>
</dbReference>
<keyword evidence="11 16" id="KW-1278">Translocase</keyword>
<keyword evidence="4" id="KW-0597">Phosphoprotein</keyword>
<evidence type="ECO:0000256" key="10">
    <source>
        <dbReference type="ARBA" id="ARBA00022842"/>
    </source>
</evidence>
<dbReference type="InterPro" id="IPR059000">
    <property type="entry name" value="ATPase_P-type_domA"/>
</dbReference>
<dbReference type="Pfam" id="PF00702">
    <property type="entry name" value="Hydrolase"/>
    <property type="match status" value="1"/>
</dbReference>
<feature type="transmembrane region" description="Helical" evidence="16">
    <location>
        <begin position="647"/>
        <end position="667"/>
    </location>
</feature>
<dbReference type="SUPFAM" id="SSF56784">
    <property type="entry name" value="HAD-like"/>
    <property type="match status" value="1"/>
</dbReference>
<evidence type="ECO:0000256" key="7">
    <source>
        <dbReference type="ARBA" id="ARBA00022741"/>
    </source>
</evidence>
<evidence type="ECO:0000313" key="18">
    <source>
        <dbReference type="EMBL" id="KAE9588976.1"/>
    </source>
</evidence>
<keyword evidence="7 16" id="KW-0547">Nucleotide-binding</keyword>
<dbReference type="OrthoDB" id="116380at2759"/>
<evidence type="ECO:0000256" key="13">
    <source>
        <dbReference type="ARBA" id="ARBA00023065"/>
    </source>
</evidence>
<dbReference type="InterPro" id="IPR018303">
    <property type="entry name" value="ATPase_P-typ_P_site"/>
</dbReference>
<dbReference type="GO" id="GO:0120029">
    <property type="term" value="P:proton export across plasma membrane"/>
    <property type="evidence" value="ECO:0007669"/>
    <property type="project" value="UniProtKB-UniRule"/>
</dbReference>
<dbReference type="EC" id="7.1.2.1" evidence="16"/>
<evidence type="ECO:0000256" key="2">
    <source>
        <dbReference type="ARBA" id="ARBA00008804"/>
    </source>
</evidence>
<dbReference type="Pfam" id="PF00690">
    <property type="entry name" value="Cation_ATPase_N"/>
    <property type="match status" value="1"/>
</dbReference>
<dbReference type="GO" id="GO:0008553">
    <property type="term" value="F:P-type proton-exporting transporter activity"/>
    <property type="evidence" value="ECO:0007669"/>
    <property type="project" value="UniProtKB-UniRule"/>
</dbReference>
<feature type="transmembrane region" description="Helical" evidence="16">
    <location>
        <begin position="279"/>
        <end position="301"/>
    </location>
</feature>
<dbReference type="InterPro" id="IPR006534">
    <property type="entry name" value="P-type_ATPase_IIIA"/>
</dbReference>
<keyword evidence="6" id="KW-0479">Metal-binding</keyword>
<evidence type="ECO:0000256" key="11">
    <source>
        <dbReference type="ARBA" id="ARBA00022967"/>
    </source>
</evidence>
<dbReference type="GO" id="GO:0046872">
    <property type="term" value="F:metal ion binding"/>
    <property type="evidence" value="ECO:0007669"/>
    <property type="project" value="UniProtKB-KW"/>
</dbReference>
<dbReference type="EMBL" id="WOCE01000022">
    <property type="protein sequence ID" value="KAE9588976.1"/>
    <property type="molecule type" value="Genomic_DNA"/>
</dbReference>
<dbReference type="SFLD" id="SFLDS00003">
    <property type="entry name" value="Haloacid_Dehalogenase"/>
    <property type="match status" value="1"/>
</dbReference>
<keyword evidence="9 16" id="KW-0067">ATP-binding</keyword>
<dbReference type="NCBIfam" id="TIGR01647">
    <property type="entry name" value="ATPase-IIIA_H"/>
    <property type="match status" value="1"/>
</dbReference>
<keyword evidence="5 16" id="KW-0812">Transmembrane</keyword>
<dbReference type="InterPro" id="IPR036412">
    <property type="entry name" value="HAD-like_sf"/>
</dbReference>
<feature type="transmembrane region" description="Helical" evidence="16">
    <location>
        <begin position="63"/>
        <end position="86"/>
    </location>
</feature>
<feature type="transmembrane region" description="Helical" evidence="16">
    <location>
        <begin position="241"/>
        <end position="267"/>
    </location>
</feature>
<keyword evidence="10 16" id="KW-0460">Magnesium</keyword>
<dbReference type="Proteomes" id="UP000447434">
    <property type="component" value="Chromosome 22"/>
</dbReference>
<comment type="caution">
    <text evidence="18">The sequence shown here is derived from an EMBL/GenBank/DDBJ whole genome shotgun (WGS) entry which is preliminary data.</text>
</comment>
<dbReference type="Gene3D" id="6.10.140.890">
    <property type="match status" value="1"/>
</dbReference>
<feature type="transmembrane region" description="Helical" evidence="16">
    <location>
        <begin position="755"/>
        <end position="774"/>
    </location>
</feature>
<protein>
    <recommendedName>
        <fullName evidence="16">Plasma membrane ATPase</fullName>
        <ecNumber evidence="16">7.1.2.1</ecNumber>
    </recommendedName>
</protein>
<dbReference type="SUPFAM" id="SSF81653">
    <property type="entry name" value="Calcium ATPase, transduction domain A"/>
    <property type="match status" value="1"/>
</dbReference>
<dbReference type="Gene3D" id="1.20.1110.10">
    <property type="entry name" value="Calcium-transporting ATPase, transmembrane domain"/>
    <property type="match status" value="1"/>
</dbReference>
<dbReference type="CDD" id="cd02076">
    <property type="entry name" value="P-type_ATPase_H"/>
    <property type="match status" value="1"/>
</dbReference>
<dbReference type="InterPro" id="IPR023298">
    <property type="entry name" value="ATPase_P-typ_TM_dom_sf"/>
</dbReference>
<keyword evidence="3 16" id="KW-0813">Transport</keyword>
<feature type="domain" description="Cation-transporting P-type ATPase N-terminal" evidence="17">
    <location>
        <begin position="15"/>
        <end position="87"/>
    </location>
</feature>
<dbReference type="FunFam" id="1.20.1110.10:FF:000045">
    <property type="entry name" value="ATPase 4 plasma membrane-type"/>
    <property type="match status" value="1"/>
</dbReference>
<keyword evidence="8 16" id="KW-0375">Hydrogen ion transport</keyword>
<comment type="catalytic activity">
    <reaction evidence="15 16">
        <text>ATP + H2O + H(+)(in) = ADP + phosphate + 2 H(+)(out)</text>
        <dbReference type="Rhea" id="RHEA:20852"/>
        <dbReference type="ChEBI" id="CHEBI:15377"/>
        <dbReference type="ChEBI" id="CHEBI:15378"/>
        <dbReference type="ChEBI" id="CHEBI:30616"/>
        <dbReference type="ChEBI" id="CHEBI:43474"/>
        <dbReference type="ChEBI" id="CHEBI:456216"/>
        <dbReference type="EC" id="7.1.2.1"/>
    </reaction>
</comment>
<dbReference type="SFLD" id="SFLDG00002">
    <property type="entry name" value="C1.7:_P-type_atpase_like"/>
    <property type="match status" value="1"/>
</dbReference>
<keyword evidence="12 16" id="KW-1133">Transmembrane helix</keyword>
<dbReference type="Gene3D" id="2.70.150.10">
    <property type="entry name" value="Calcium-transporting ATPase, cytoplasmic transduction domain A"/>
    <property type="match status" value="1"/>
</dbReference>
<feature type="transmembrane region" description="Helical" evidence="16">
    <location>
        <begin position="98"/>
        <end position="114"/>
    </location>
</feature>
<accession>A0A6A4N3A8</accession>
<evidence type="ECO:0000313" key="19">
    <source>
        <dbReference type="Proteomes" id="UP000447434"/>
    </source>
</evidence>
<dbReference type="InterPro" id="IPR004014">
    <property type="entry name" value="ATPase_P-typ_cation-transptr_N"/>
</dbReference>
<keyword evidence="19" id="KW-1185">Reference proteome</keyword>
<dbReference type="AlphaFoldDB" id="A0A6A4N3A8"/>
<dbReference type="InterPro" id="IPR044492">
    <property type="entry name" value="P_typ_ATPase_HD_dom"/>
</dbReference>
<evidence type="ECO:0000256" key="4">
    <source>
        <dbReference type="ARBA" id="ARBA00022553"/>
    </source>
</evidence>
<dbReference type="InterPro" id="IPR023214">
    <property type="entry name" value="HAD_sf"/>
</dbReference>